<dbReference type="SUPFAM" id="SSF53335">
    <property type="entry name" value="S-adenosyl-L-methionine-dependent methyltransferases"/>
    <property type="match status" value="1"/>
</dbReference>
<dbReference type="SUPFAM" id="SSF88697">
    <property type="entry name" value="PUA domain-like"/>
    <property type="match status" value="1"/>
</dbReference>
<dbReference type="PANTHER" id="PTHR43042:SF3">
    <property type="entry name" value="RIBOSOMAL RNA LARGE SUBUNIT METHYLTRANSFERASE YWBD-RELATED"/>
    <property type="match status" value="1"/>
</dbReference>
<dbReference type="CDD" id="cd02440">
    <property type="entry name" value="AdoMet_MTases"/>
    <property type="match status" value="1"/>
</dbReference>
<dbReference type="InterPro" id="IPR015947">
    <property type="entry name" value="PUA-like_sf"/>
</dbReference>
<dbReference type="EMBL" id="DWYW01000189">
    <property type="protein sequence ID" value="HJA90759.1"/>
    <property type="molecule type" value="Genomic_DNA"/>
</dbReference>
<sequence>MSTRRAISVTQKSASFIRKGDPLLVKESFPKELHFEEGEVVSLVDPQGQFVANAYLAVQNKGLGWIYSYHKEEAFDQTFFIQQFHTALARRQALLDDEMTTAFRLFNAEGDGIPGVTIDLYDSYAVFSWYSKGVYRYQAELIEAFKQVFPFVTGIYEKHRYQSDDQAASDFVEGQQAPEPLYVKENGVMYATYLDEGWMTGIFLDQRHVRQAIMERYASGKSVLNTFSYTGAFSVAAAMGGAAHTTSVDVANRSLEKTKEQFVVNGIDPDTQLIRVMDVFDYIQYAKRKSLAFDLIVVDPPSFARTKKRTFSVVKDYSKMVEDLIDISADDAIFVCSSNAANYKRDKFKADIEKAFKNKEVGCRILEEHRLPEDFPSPAASQTSQYLKVFIIQKTK</sequence>
<dbReference type="Gene3D" id="3.40.50.150">
    <property type="entry name" value="Vaccinia Virus protein VP39"/>
    <property type="match status" value="1"/>
</dbReference>
<dbReference type="PANTHER" id="PTHR43042">
    <property type="entry name" value="SAM-DEPENDENT METHYLTRANSFERASE"/>
    <property type="match status" value="1"/>
</dbReference>
<keyword evidence="3" id="KW-0949">S-adenosyl-L-methionine</keyword>
<dbReference type="InterPro" id="IPR019614">
    <property type="entry name" value="SAM-dep_methyl-trfase"/>
</dbReference>
<dbReference type="Gene3D" id="2.30.130.10">
    <property type="entry name" value="PUA domain"/>
    <property type="match status" value="1"/>
</dbReference>
<evidence type="ECO:0000259" key="4">
    <source>
        <dbReference type="Pfam" id="PF10672"/>
    </source>
</evidence>
<dbReference type="PROSITE" id="PS50890">
    <property type="entry name" value="PUA"/>
    <property type="match status" value="1"/>
</dbReference>
<feature type="domain" description="RlmI-like PUA" evidence="5">
    <location>
        <begin position="8"/>
        <end position="68"/>
    </location>
</feature>
<dbReference type="GO" id="GO:0008168">
    <property type="term" value="F:methyltransferase activity"/>
    <property type="evidence" value="ECO:0007669"/>
    <property type="project" value="UniProtKB-KW"/>
</dbReference>
<gene>
    <name evidence="6" type="ORF">H9948_08220</name>
</gene>
<dbReference type="Gene3D" id="3.30.750.80">
    <property type="entry name" value="RNA methyltransferase domain (HRMD) like"/>
    <property type="match status" value="1"/>
</dbReference>
<evidence type="ECO:0000313" key="6">
    <source>
        <dbReference type="EMBL" id="HJA90759.1"/>
    </source>
</evidence>
<evidence type="ECO:0000256" key="3">
    <source>
        <dbReference type="ARBA" id="ARBA00022691"/>
    </source>
</evidence>
<dbReference type="InterPro" id="IPR029063">
    <property type="entry name" value="SAM-dependent_MTases_sf"/>
</dbReference>
<dbReference type="AlphaFoldDB" id="A0A9D2I2R1"/>
<evidence type="ECO:0000259" key="5">
    <source>
        <dbReference type="Pfam" id="PF17785"/>
    </source>
</evidence>
<reference evidence="6" key="1">
    <citation type="journal article" date="2021" name="PeerJ">
        <title>Extensive microbial diversity within the chicken gut microbiome revealed by metagenomics and culture.</title>
        <authorList>
            <person name="Gilroy R."/>
            <person name="Ravi A."/>
            <person name="Getino M."/>
            <person name="Pursley I."/>
            <person name="Horton D.L."/>
            <person name="Alikhan N.F."/>
            <person name="Baker D."/>
            <person name="Gharbi K."/>
            <person name="Hall N."/>
            <person name="Watson M."/>
            <person name="Adriaenssens E.M."/>
            <person name="Foster-Nyarko E."/>
            <person name="Jarju S."/>
            <person name="Secka A."/>
            <person name="Antonio M."/>
            <person name="Oren A."/>
            <person name="Chaudhuri R.R."/>
            <person name="La Ragione R."/>
            <person name="Hildebrand F."/>
            <person name="Pallen M.J."/>
        </authorList>
    </citation>
    <scope>NUCLEOTIDE SEQUENCE</scope>
    <source>
        <strain evidence="6">CHK171-505</strain>
    </source>
</reference>
<evidence type="ECO:0000256" key="1">
    <source>
        <dbReference type="ARBA" id="ARBA00022603"/>
    </source>
</evidence>
<dbReference type="CDD" id="cd11572">
    <property type="entry name" value="RlmI_M_like"/>
    <property type="match status" value="1"/>
</dbReference>
<dbReference type="GO" id="GO:0032259">
    <property type="term" value="P:methylation"/>
    <property type="evidence" value="ECO:0007669"/>
    <property type="project" value="UniProtKB-KW"/>
</dbReference>
<dbReference type="GO" id="GO:0003723">
    <property type="term" value="F:RNA binding"/>
    <property type="evidence" value="ECO:0007669"/>
    <property type="project" value="InterPro"/>
</dbReference>
<feature type="domain" description="S-adenosylmethionine-dependent methyltransferase" evidence="4">
    <location>
        <begin position="158"/>
        <end position="336"/>
    </location>
</feature>
<dbReference type="Pfam" id="PF17785">
    <property type="entry name" value="PUA_3"/>
    <property type="match status" value="1"/>
</dbReference>
<organism evidence="6 7">
    <name type="scientific">Candidatus Jeotgalibaca merdavium</name>
    <dbReference type="NCBI Taxonomy" id="2838627"/>
    <lineage>
        <taxon>Bacteria</taxon>
        <taxon>Bacillati</taxon>
        <taxon>Bacillota</taxon>
        <taxon>Bacilli</taxon>
        <taxon>Lactobacillales</taxon>
        <taxon>Carnobacteriaceae</taxon>
        <taxon>Jeotgalibaca</taxon>
    </lineage>
</organism>
<reference evidence="6" key="2">
    <citation type="submission" date="2021-04" db="EMBL/GenBank/DDBJ databases">
        <authorList>
            <person name="Gilroy R."/>
        </authorList>
    </citation>
    <scope>NUCLEOTIDE SEQUENCE</scope>
    <source>
        <strain evidence="6">CHK171-505</strain>
    </source>
</reference>
<dbReference type="InterPro" id="IPR041532">
    <property type="entry name" value="RlmI-like_PUA"/>
</dbReference>
<accession>A0A9D2I2R1</accession>
<protein>
    <submittedName>
        <fullName evidence="6">Class I SAM-dependent rRNA methyltransferase</fullName>
    </submittedName>
</protein>
<dbReference type="Pfam" id="PF10672">
    <property type="entry name" value="Methyltrans_SAM"/>
    <property type="match status" value="1"/>
</dbReference>
<proteinExistence type="predicted"/>
<comment type="caution">
    <text evidence="6">The sequence shown here is derived from an EMBL/GenBank/DDBJ whole genome shotgun (WGS) entry which is preliminary data.</text>
</comment>
<dbReference type="Proteomes" id="UP000886856">
    <property type="component" value="Unassembled WGS sequence"/>
</dbReference>
<evidence type="ECO:0000256" key="2">
    <source>
        <dbReference type="ARBA" id="ARBA00022679"/>
    </source>
</evidence>
<keyword evidence="2" id="KW-0808">Transferase</keyword>
<dbReference type="InterPro" id="IPR036974">
    <property type="entry name" value="PUA_sf"/>
</dbReference>
<name>A0A9D2I2R1_9LACT</name>
<evidence type="ECO:0000313" key="7">
    <source>
        <dbReference type="Proteomes" id="UP000886856"/>
    </source>
</evidence>
<keyword evidence="1 6" id="KW-0489">Methyltransferase</keyword>